<keyword evidence="4 6" id="KW-1133">Transmembrane helix</keyword>
<evidence type="ECO:0000256" key="6">
    <source>
        <dbReference type="SAM" id="Phobius"/>
    </source>
</evidence>
<dbReference type="GO" id="GO:0005886">
    <property type="term" value="C:plasma membrane"/>
    <property type="evidence" value="ECO:0007669"/>
    <property type="project" value="TreeGrafter"/>
</dbReference>
<name>A0A813DIM9_POLGL</name>
<sequence>MTLLQMEPDVTLHFCKTPTNTSPSRMLKLTNGSTGNVAFKVKTTAPKSYLVRPSSGTLRPRESTEVQIILQPPGDGRVDHRFLVQAVQVASSVAVSREQWAEFSKESIQEQRLSVVLEERESETAGGKANESYGSSATAEAVGRAAGGSSMEAPADLQVKYDELVQYTLMLEKQKKKLEADIDNLQMAKGSSSADSGGYKTIHVILVALIAFILSYAAKFMG</sequence>
<evidence type="ECO:0000256" key="4">
    <source>
        <dbReference type="ARBA" id="ARBA00022989"/>
    </source>
</evidence>
<evidence type="ECO:0000313" key="9">
    <source>
        <dbReference type="Proteomes" id="UP000654075"/>
    </source>
</evidence>
<keyword evidence="3 6" id="KW-0812">Transmembrane</keyword>
<feature type="transmembrane region" description="Helical" evidence="6">
    <location>
        <begin position="201"/>
        <end position="218"/>
    </location>
</feature>
<evidence type="ECO:0000256" key="3">
    <source>
        <dbReference type="ARBA" id="ARBA00022692"/>
    </source>
</evidence>
<gene>
    <name evidence="8" type="ORF">PGLA1383_LOCUS4966</name>
</gene>
<keyword evidence="5 6" id="KW-0472">Membrane</keyword>
<dbReference type="AlphaFoldDB" id="A0A813DIM9"/>
<dbReference type="OMA" id="IANNTEH"/>
<keyword evidence="9" id="KW-1185">Reference proteome</keyword>
<dbReference type="GO" id="GO:0090158">
    <property type="term" value="P:endoplasmic reticulum membrane organization"/>
    <property type="evidence" value="ECO:0007669"/>
    <property type="project" value="TreeGrafter"/>
</dbReference>
<evidence type="ECO:0000256" key="1">
    <source>
        <dbReference type="ARBA" id="ARBA00004211"/>
    </source>
</evidence>
<dbReference type="Pfam" id="PF00635">
    <property type="entry name" value="Motile_Sperm"/>
    <property type="match status" value="1"/>
</dbReference>
<protein>
    <recommendedName>
        <fullName evidence="7">MSP domain-containing protein</fullName>
    </recommendedName>
</protein>
<dbReference type="Gene3D" id="2.60.40.10">
    <property type="entry name" value="Immunoglobulins"/>
    <property type="match status" value="1"/>
</dbReference>
<dbReference type="GO" id="GO:0005789">
    <property type="term" value="C:endoplasmic reticulum membrane"/>
    <property type="evidence" value="ECO:0007669"/>
    <property type="project" value="InterPro"/>
</dbReference>
<dbReference type="PROSITE" id="PS50202">
    <property type="entry name" value="MSP"/>
    <property type="match status" value="1"/>
</dbReference>
<comment type="similarity">
    <text evidence="2">Belongs to the VAMP-associated protein (VAP) (TC 9.B.17) family.</text>
</comment>
<reference evidence="8" key="1">
    <citation type="submission" date="2021-02" db="EMBL/GenBank/DDBJ databases">
        <authorList>
            <person name="Dougan E. K."/>
            <person name="Rhodes N."/>
            <person name="Thang M."/>
            <person name="Chan C."/>
        </authorList>
    </citation>
    <scope>NUCLEOTIDE SEQUENCE</scope>
</reference>
<evidence type="ECO:0000256" key="2">
    <source>
        <dbReference type="ARBA" id="ARBA00008932"/>
    </source>
</evidence>
<dbReference type="EMBL" id="CAJNNV010001902">
    <property type="protein sequence ID" value="CAE8586070.1"/>
    <property type="molecule type" value="Genomic_DNA"/>
</dbReference>
<dbReference type="GO" id="GO:0061817">
    <property type="term" value="P:endoplasmic reticulum-plasma membrane tethering"/>
    <property type="evidence" value="ECO:0007669"/>
    <property type="project" value="TreeGrafter"/>
</dbReference>
<feature type="domain" description="MSP" evidence="7">
    <location>
        <begin position="3"/>
        <end position="118"/>
    </location>
</feature>
<dbReference type="InterPro" id="IPR000535">
    <property type="entry name" value="MSP_dom"/>
</dbReference>
<dbReference type="PANTHER" id="PTHR10809">
    <property type="entry name" value="VESICLE-ASSOCIATED MEMBRANE PROTEIN-ASSOCIATED PROTEIN"/>
    <property type="match status" value="1"/>
</dbReference>
<proteinExistence type="inferred from homology"/>
<comment type="caution">
    <text evidence="8">The sequence shown here is derived from an EMBL/GenBank/DDBJ whole genome shotgun (WGS) entry which is preliminary data.</text>
</comment>
<dbReference type="InterPro" id="IPR016763">
    <property type="entry name" value="VAP"/>
</dbReference>
<evidence type="ECO:0000256" key="5">
    <source>
        <dbReference type="ARBA" id="ARBA00023136"/>
    </source>
</evidence>
<dbReference type="InterPro" id="IPR008962">
    <property type="entry name" value="PapD-like_sf"/>
</dbReference>
<dbReference type="InterPro" id="IPR013783">
    <property type="entry name" value="Ig-like_fold"/>
</dbReference>
<evidence type="ECO:0000313" key="8">
    <source>
        <dbReference type="EMBL" id="CAE8586070.1"/>
    </source>
</evidence>
<dbReference type="Proteomes" id="UP000654075">
    <property type="component" value="Unassembled WGS sequence"/>
</dbReference>
<dbReference type="SUPFAM" id="SSF49354">
    <property type="entry name" value="PapD-like"/>
    <property type="match status" value="1"/>
</dbReference>
<organism evidence="8 9">
    <name type="scientific">Polarella glacialis</name>
    <name type="common">Dinoflagellate</name>
    <dbReference type="NCBI Taxonomy" id="89957"/>
    <lineage>
        <taxon>Eukaryota</taxon>
        <taxon>Sar</taxon>
        <taxon>Alveolata</taxon>
        <taxon>Dinophyceae</taxon>
        <taxon>Suessiales</taxon>
        <taxon>Suessiaceae</taxon>
        <taxon>Polarella</taxon>
    </lineage>
</organism>
<dbReference type="PANTHER" id="PTHR10809:SF6">
    <property type="entry name" value="AT11025P-RELATED"/>
    <property type="match status" value="1"/>
</dbReference>
<dbReference type="OrthoDB" id="264603at2759"/>
<comment type="subcellular location">
    <subcellularLocation>
        <location evidence="1">Membrane</location>
        <topology evidence="1">Single-pass type IV membrane protein</topology>
    </subcellularLocation>
</comment>
<evidence type="ECO:0000259" key="7">
    <source>
        <dbReference type="PROSITE" id="PS50202"/>
    </source>
</evidence>
<accession>A0A813DIM9</accession>